<organism evidence="14 15">
    <name type="scientific">Futiania mangrovi</name>
    <dbReference type="NCBI Taxonomy" id="2959716"/>
    <lineage>
        <taxon>Bacteria</taxon>
        <taxon>Pseudomonadati</taxon>
        <taxon>Pseudomonadota</taxon>
        <taxon>Alphaproteobacteria</taxon>
        <taxon>Futianiales</taxon>
        <taxon>Futianiaceae</taxon>
        <taxon>Futiania</taxon>
    </lineage>
</organism>
<feature type="domain" description="Ketopantoate reductase C-terminal" evidence="13">
    <location>
        <begin position="178"/>
        <end position="298"/>
    </location>
</feature>
<evidence type="ECO:0000256" key="5">
    <source>
        <dbReference type="ARBA" id="ARBA00019465"/>
    </source>
</evidence>
<dbReference type="GO" id="GO:0008677">
    <property type="term" value="F:2-dehydropantoate 2-reductase activity"/>
    <property type="evidence" value="ECO:0007669"/>
    <property type="project" value="UniProtKB-EC"/>
</dbReference>
<dbReference type="InterPro" id="IPR013752">
    <property type="entry name" value="KPA_reductase"/>
</dbReference>
<dbReference type="Proteomes" id="UP001055804">
    <property type="component" value="Unassembled WGS sequence"/>
</dbReference>
<dbReference type="Gene3D" id="3.40.50.720">
    <property type="entry name" value="NAD(P)-binding Rossmann-like Domain"/>
    <property type="match status" value="1"/>
</dbReference>
<keyword evidence="6 11" id="KW-0566">Pantothenate biosynthesis</keyword>
<dbReference type="InterPro" id="IPR008927">
    <property type="entry name" value="6-PGluconate_DH-like_C_sf"/>
</dbReference>
<evidence type="ECO:0000256" key="10">
    <source>
        <dbReference type="ARBA" id="ARBA00048793"/>
    </source>
</evidence>
<comment type="catalytic activity">
    <reaction evidence="10 11">
        <text>(R)-pantoate + NADP(+) = 2-dehydropantoate + NADPH + H(+)</text>
        <dbReference type="Rhea" id="RHEA:16233"/>
        <dbReference type="ChEBI" id="CHEBI:11561"/>
        <dbReference type="ChEBI" id="CHEBI:15378"/>
        <dbReference type="ChEBI" id="CHEBI:15980"/>
        <dbReference type="ChEBI" id="CHEBI:57783"/>
        <dbReference type="ChEBI" id="CHEBI:58349"/>
        <dbReference type="EC" id="1.1.1.169"/>
    </reaction>
</comment>
<comment type="similarity">
    <text evidence="3 11">Belongs to the ketopantoate reductase family.</text>
</comment>
<protein>
    <recommendedName>
        <fullName evidence="5 11">2-dehydropantoate 2-reductase</fullName>
        <ecNumber evidence="4 11">1.1.1.169</ecNumber>
    </recommendedName>
    <alternativeName>
        <fullName evidence="9 11">Ketopantoate reductase</fullName>
    </alternativeName>
</protein>
<dbReference type="InterPro" id="IPR013328">
    <property type="entry name" value="6PGD_dom2"/>
</dbReference>
<dbReference type="EC" id="1.1.1.169" evidence="4 11"/>
<evidence type="ECO:0000256" key="2">
    <source>
        <dbReference type="ARBA" id="ARBA00004994"/>
    </source>
</evidence>
<dbReference type="Pfam" id="PF08546">
    <property type="entry name" value="ApbA_C"/>
    <property type="match status" value="1"/>
</dbReference>
<evidence type="ECO:0000259" key="13">
    <source>
        <dbReference type="Pfam" id="PF08546"/>
    </source>
</evidence>
<name>A0A9J6P800_9PROT</name>
<evidence type="ECO:0000256" key="1">
    <source>
        <dbReference type="ARBA" id="ARBA00002919"/>
    </source>
</evidence>
<dbReference type="RefSeq" id="WP_269331481.1">
    <property type="nucleotide sequence ID" value="NZ_JAMZFT010000001.1"/>
</dbReference>
<accession>A0A9J6P800</accession>
<dbReference type="InterPro" id="IPR003710">
    <property type="entry name" value="ApbA"/>
</dbReference>
<dbReference type="GO" id="GO:0005737">
    <property type="term" value="C:cytoplasm"/>
    <property type="evidence" value="ECO:0007669"/>
    <property type="project" value="TreeGrafter"/>
</dbReference>
<dbReference type="PANTHER" id="PTHR21708:SF26">
    <property type="entry name" value="2-DEHYDROPANTOATE 2-REDUCTASE"/>
    <property type="match status" value="1"/>
</dbReference>
<keyword evidence="8 11" id="KW-0560">Oxidoreductase</keyword>
<reference evidence="14" key="1">
    <citation type="submission" date="2022-06" db="EMBL/GenBank/DDBJ databases">
        <title>Isolation and Genomics of Futiania mangrovii gen. nov., sp. nov., a Rare and Metabolically-versatile member in the Class Alphaproteobacteria.</title>
        <authorList>
            <person name="Liu L."/>
            <person name="Huang W.-C."/>
            <person name="Pan J."/>
            <person name="Li J."/>
            <person name="Huang Y."/>
            <person name="Du H."/>
            <person name="Liu Y."/>
            <person name="Li M."/>
        </authorList>
    </citation>
    <scope>NUCLEOTIDE SEQUENCE</scope>
    <source>
        <strain evidence="14">FT118</strain>
    </source>
</reference>
<comment type="pathway">
    <text evidence="2 11">Cofactor biosynthesis; (R)-pantothenate biosynthesis; (R)-pantoate from 3-methyl-2-oxobutanoate: step 2/2.</text>
</comment>
<comment type="caution">
    <text evidence="14">The sequence shown here is derived from an EMBL/GenBank/DDBJ whole genome shotgun (WGS) entry which is preliminary data.</text>
</comment>
<evidence type="ECO:0000256" key="9">
    <source>
        <dbReference type="ARBA" id="ARBA00032024"/>
    </source>
</evidence>
<dbReference type="Gene3D" id="1.10.1040.10">
    <property type="entry name" value="N-(1-d-carboxylethyl)-l-norvaline Dehydrogenase, domain 2"/>
    <property type="match status" value="1"/>
</dbReference>
<dbReference type="SUPFAM" id="SSF48179">
    <property type="entry name" value="6-phosphogluconate dehydrogenase C-terminal domain-like"/>
    <property type="match status" value="1"/>
</dbReference>
<dbReference type="InterPro" id="IPR051402">
    <property type="entry name" value="KPR-Related"/>
</dbReference>
<evidence type="ECO:0000259" key="12">
    <source>
        <dbReference type="Pfam" id="PF02558"/>
    </source>
</evidence>
<sequence>MRIAVMGAGALGGYFGGRLQASGADVTFIARGAHLEAMQRNGLRIESPLGDLHLAKVMATGDPAEVGPVDIVLFLVKLQDTRTAARAIAPLIGPSTGVLSLQNGVEAWTWIGEDVGAEHVIGGTALIPADVREPGVVRHSAPFAKLTFGEFGGAQTDRCTKLLGLLEAAGIEATLVSDIEVKIWEKFVALSAFSALTTLTRLPIGPVRSNPECRELLRRAIEETLAVGQKACPGLSGMLGQGVLDFFDNAPPGMRSSMLDDLNRGKPIEVEYLSGAVARLAPTFGLSAPTHDMVARALAPFRSGPPEV</sequence>
<keyword evidence="15" id="KW-1185">Reference proteome</keyword>
<gene>
    <name evidence="14" type="ORF">NJQ99_03875</name>
</gene>
<dbReference type="InterPro" id="IPR036291">
    <property type="entry name" value="NAD(P)-bd_dom_sf"/>
</dbReference>
<evidence type="ECO:0000256" key="6">
    <source>
        <dbReference type="ARBA" id="ARBA00022655"/>
    </source>
</evidence>
<feature type="domain" description="Ketopantoate reductase N-terminal" evidence="12">
    <location>
        <begin position="3"/>
        <end position="152"/>
    </location>
</feature>
<proteinExistence type="inferred from homology"/>
<evidence type="ECO:0000256" key="7">
    <source>
        <dbReference type="ARBA" id="ARBA00022857"/>
    </source>
</evidence>
<dbReference type="NCBIfam" id="TIGR00745">
    <property type="entry name" value="apbA_panE"/>
    <property type="match status" value="1"/>
</dbReference>
<evidence type="ECO:0000256" key="11">
    <source>
        <dbReference type="RuleBase" id="RU362068"/>
    </source>
</evidence>
<dbReference type="InterPro" id="IPR013332">
    <property type="entry name" value="KPR_N"/>
</dbReference>
<dbReference type="GO" id="GO:0015940">
    <property type="term" value="P:pantothenate biosynthetic process"/>
    <property type="evidence" value="ECO:0007669"/>
    <property type="project" value="UniProtKB-KW"/>
</dbReference>
<keyword evidence="7 11" id="KW-0521">NADP</keyword>
<dbReference type="AlphaFoldDB" id="A0A9J6P800"/>
<dbReference type="Pfam" id="PF02558">
    <property type="entry name" value="ApbA"/>
    <property type="match status" value="1"/>
</dbReference>
<evidence type="ECO:0000256" key="8">
    <source>
        <dbReference type="ARBA" id="ARBA00023002"/>
    </source>
</evidence>
<comment type="function">
    <text evidence="1 11">Catalyzes the NADPH-dependent reduction of ketopantoate into pantoic acid.</text>
</comment>
<dbReference type="SUPFAM" id="SSF51735">
    <property type="entry name" value="NAD(P)-binding Rossmann-fold domains"/>
    <property type="match status" value="1"/>
</dbReference>
<dbReference type="FunFam" id="3.40.50.720:FF:000307">
    <property type="entry name" value="2-dehydropantoate 2-reductase"/>
    <property type="match status" value="1"/>
</dbReference>
<evidence type="ECO:0000256" key="4">
    <source>
        <dbReference type="ARBA" id="ARBA00013014"/>
    </source>
</evidence>
<evidence type="ECO:0000313" key="14">
    <source>
        <dbReference type="EMBL" id="MCP1335540.1"/>
    </source>
</evidence>
<evidence type="ECO:0000256" key="3">
    <source>
        <dbReference type="ARBA" id="ARBA00007870"/>
    </source>
</evidence>
<dbReference type="EMBL" id="JAMZFT010000001">
    <property type="protein sequence ID" value="MCP1335540.1"/>
    <property type="molecule type" value="Genomic_DNA"/>
</dbReference>
<dbReference type="PANTHER" id="PTHR21708">
    <property type="entry name" value="PROBABLE 2-DEHYDROPANTOATE 2-REDUCTASE"/>
    <property type="match status" value="1"/>
</dbReference>
<evidence type="ECO:0000313" key="15">
    <source>
        <dbReference type="Proteomes" id="UP001055804"/>
    </source>
</evidence>